<feature type="compositionally biased region" description="Basic and acidic residues" evidence="1">
    <location>
        <begin position="1399"/>
        <end position="1421"/>
    </location>
</feature>
<feature type="region of interest" description="Disordered" evidence="1">
    <location>
        <begin position="69"/>
        <end position="140"/>
    </location>
</feature>
<feature type="compositionally biased region" description="Acidic residues" evidence="1">
    <location>
        <begin position="238"/>
        <end position="249"/>
    </location>
</feature>
<gene>
    <name evidence="2" type="primary">NCL1_25470</name>
    <name evidence="2" type="ORF">TNIN_30751</name>
</gene>
<feature type="compositionally biased region" description="Low complexity" evidence="1">
    <location>
        <begin position="225"/>
        <end position="237"/>
    </location>
</feature>
<protein>
    <submittedName>
        <fullName evidence="2">Uncharacterized protein</fullName>
    </submittedName>
</protein>
<feature type="region of interest" description="Disordered" evidence="1">
    <location>
        <begin position="1294"/>
        <end position="1318"/>
    </location>
</feature>
<name>A0A8X6YAH1_9ARAC</name>
<dbReference type="OrthoDB" id="6430194at2759"/>
<feature type="region of interest" description="Disordered" evidence="1">
    <location>
        <begin position="1041"/>
        <end position="1089"/>
    </location>
</feature>
<keyword evidence="3" id="KW-1185">Reference proteome</keyword>
<feature type="compositionally biased region" description="Basic and acidic residues" evidence="1">
    <location>
        <begin position="1583"/>
        <end position="1606"/>
    </location>
</feature>
<feature type="compositionally biased region" description="Polar residues" evidence="1">
    <location>
        <begin position="1682"/>
        <end position="1695"/>
    </location>
</feature>
<feature type="compositionally biased region" description="Polar residues" evidence="1">
    <location>
        <begin position="1422"/>
        <end position="1433"/>
    </location>
</feature>
<feature type="compositionally biased region" description="Basic and acidic residues" evidence="1">
    <location>
        <begin position="1540"/>
        <end position="1559"/>
    </location>
</feature>
<feature type="compositionally biased region" description="Polar residues" evidence="1">
    <location>
        <begin position="1296"/>
        <end position="1318"/>
    </location>
</feature>
<evidence type="ECO:0000313" key="2">
    <source>
        <dbReference type="EMBL" id="GFY67290.1"/>
    </source>
</evidence>
<sequence>MHISPLWRSLPKIVNLNIKETELVQILNLPHSVSLLLLVVALANASVTWKRVIKPSRLATQISTTEVVPSTTKSTVTWRRSTKSRRSTTRREEPPPAIEEDDIDTADSKEQASLAHEDADQDQSIRPLVPGSRPGFWFDSSRRKKPSALLRPGARRNSLFPTKASAQTVANSITENVTPISIVPRTTSSSAPKSSSSPSKLKTYGRNRSTKSPIAYRRKLKTTKPSKVSSTTISPVSDDFDVTEELPQEPEEKATKKDEREREDDTSSETENNDGNSEEKTKNKPPNRIQTPRLGIRRRPKNGTSLSWKKGGGRFNSRTTSASQSTQLSTSTTTTSAPVVTTAKIYERLSRRPSSFPRIRTRTRTNRTTSSPKVSWSRDEQVTTTQDTPTTKLNNKKRLEKIRGSSNYVRNRNAYKNRVKTTPIPEESEEESKEELTEQEDDSTTTVTPLEYEIISTTEVYDTKRKTTVEPFYITRDYGQLVTAISDDHWTTGYIPTRTTQSPITTTVLSTKLTDFPTTNTAIPTQTTLQIVLDDEIYANDTIEDSYEILQQPEEPQYTAVNETLDEDVLANAVEENFESIDLKPIEIEEEFKQPDAATLETTIPPTEATFTTVSQRYLSTTARPSITFPTISHTINPGTNAYVVWSVGQGGSGWSYEKQGEQVKWSAQNSQAVGDSWSVQGKEEKIVFDHTLWKPTRNSSRFFSERKKNENKVSVKDHNSNLDKYEEPVTFIPSISYRNESFLKIKTTPETYSLPPLTDSDISQLSSDLSNFTSTFYQNSGDNFSSNNGNGVPLNENFLLKPGTSVQFYNNGTSGGNPYSIYQNAGLNVPYIAEIRDTYNDVPKFETTLLGNASNTQDQLTEEQDNTGENLQPAIPYKLPDISYELGYEFNLPKSTYPPYLTDAPSYGGGIFSDGLLDHGFQGVGQQIVDFNGLPPELAKAVVDAKRWTVVGSGGTEGWSLLGEDGQLEWKIHNIDGKWTVTSADELVKMPLQIPDSSQSTQEEEQPETERPNAENLNGPKIWTLEDDYEKWRVLSSEGGIKIGSPAKRPNGEYDYDHGEETQDDDYYDEEEDEDDYNDATDNFTPYPFNENYEDRPLWGTNQMIPNHPDNRPYNYPPYGSEVESINTKEDAIAAWKSLLVNHGNWKLFEANKRQDKAPKPSSSEYHQSYPPVVNSEWKVSSQPIPKPQRNEESIYGTELTATGNHAKTDGKEVQAYKSYHTPQHQKTSLPGIKELGENVKLVEENKEDTPVLHKKDHSKIQALIKKLENIQKEAKGRAVIDLSQLLKLIKSKRNSTSGSSKNRGNPEVQSKPSSTEIFSKQNKQENVNLPFVQSQQDSADNRLSLLIQNLQKTSISEKSINDLKKYIENLEDKGINSGEAGTVNRYRNKPTQSSKAESQDFGKEERITPIFDQKKHQNDKSGPTGNYNFNSGIPADLNKHIHRDSENVNNQRRSDAEIEGKRTRNKETKVAENYKHLSNLPSNSGNRQIPKESDFTNNKRKQDAEIKEKRTHNRDPESLGNHKFSNGRDSNSRSRYTYQEKEERISNQRNSDVRYEERRVYNDKREFDELKTSHNYPPNDYNEKKYYNKAPVDDRRFPNGKFDEAEPVNEYRFTSKEQPNARDQQNYDYLDRTSQTQRKPDLIYEEKKTYHDEAEDSYRFMHENKQRYTKSKPRRKQNRPRTTPGKSSKTSAEILSDQERFSDKIDRKPEEFDYPLPGYSKLPNTKEYEPSRSKYSSARQKKKQQTTRRKTRPSERSQQHRLRSSSRVPDRKFDSSEELIVNVRDQSQVFDDYEQKRRIEENVYEPPSNLQPRKTRRPSKRRTHKHSHSPPVVLSSETEIEDEEDGSKKSRKIIVIDYAGKQKKKSPIDRKDLELIIRNVKNRRSELMEESPSEKKTVSAQ</sequence>
<comment type="caution">
    <text evidence="2">The sequence shown here is derived from an EMBL/GenBank/DDBJ whole genome shotgun (WGS) entry which is preliminary data.</text>
</comment>
<feature type="compositionally biased region" description="Low complexity" evidence="1">
    <location>
        <begin position="70"/>
        <end position="79"/>
    </location>
</feature>
<feature type="compositionally biased region" description="Basic residues" evidence="1">
    <location>
        <begin position="1741"/>
        <end position="1753"/>
    </location>
</feature>
<feature type="compositionally biased region" description="Acidic residues" evidence="1">
    <location>
        <begin position="426"/>
        <end position="443"/>
    </location>
</feature>
<feature type="region of interest" description="Disordered" evidence="1">
    <location>
        <begin position="1571"/>
        <end position="1853"/>
    </location>
</feature>
<feature type="compositionally biased region" description="Basic residues" evidence="1">
    <location>
        <begin position="1815"/>
        <end position="1830"/>
    </location>
</feature>
<organism evidence="2 3">
    <name type="scientific">Trichonephila inaurata madagascariensis</name>
    <dbReference type="NCBI Taxonomy" id="2747483"/>
    <lineage>
        <taxon>Eukaryota</taxon>
        <taxon>Metazoa</taxon>
        <taxon>Ecdysozoa</taxon>
        <taxon>Arthropoda</taxon>
        <taxon>Chelicerata</taxon>
        <taxon>Arachnida</taxon>
        <taxon>Araneae</taxon>
        <taxon>Araneomorphae</taxon>
        <taxon>Entelegynae</taxon>
        <taxon>Araneoidea</taxon>
        <taxon>Nephilidae</taxon>
        <taxon>Trichonephila</taxon>
        <taxon>Trichonephila inaurata</taxon>
    </lineage>
</organism>
<feature type="compositionally biased region" description="Basic residues" evidence="1">
    <location>
        <begin position="1669"/>
        <end position="1681"/>
    </location>
</feature>
<feature type="compositionally biased region" description="Basic and acidic residues" evidence="1">
    <location>
        <begin position="1699"/>
        <end position="1713"/>
    </location>
</feature>
<feature type="compositionally biased region" description="Polar residues" evidence="1">
    <location>
        <begin position="1618"/>
        <end position="1639"/>
    </location>
</feature>
<feature type="region of interest" description="Disordered" evidence="1">
    <location>
        <begin position="1377"/>
        <end position="1559"/>
    </location>
</feature>
<evidence type="ECO:0000256" key="1">
    <source>
        <dbReference type="SAM" id="MobiDB-lite"/>
    </source>
</evidence>
<feature type="compositionally biased region" description="Basic and acidic residues" evidence="1">
    <location>
        <begin position="1051"/>
        <end position="1062"/>
    </location>
</feature>
<feature type="compositionally biased region" description="Low complexity" evidence="1">
    <location>
        <begin position="319"/>
        <end position="342"/>
    </location>
</feature>
<feature type="compositionally biased region" description="Basic and acidic residues" evidence="1">
    <location>
        <begin position="1439"/>
        <end position="1477"/>
    </location>
</feature>
<feature type="compositionally biased region" description="Low complexity" evidence="1">
    <location>
        <begin position="188"/>
        <end position="200"/>
    </location>
</feature>
<feature type="region of interest" description="Disordered" evidence="1">
    <location>
        <begin position="1883"/>
        <end position="1903"/>
    </location>
</feature>
<feature type="compositionally biased region" description="Basic and acidic residues" evidence="1">
    <location>
        <begin position="250"/>
        <end position="265"/>
    </location>
</feature>
<feature type="compositionally biased region" description="Basic and acidic residues" evidence="1">
    <location>
        <begin position="106"/>
        <end position="118"/>
    </location>
</feature>
<feature type="compositionally biased region" description="Polar residues" evidence="1">
    <location>
        <begin position="1525"/>
        <end position="1539"/>
    </location>
</feature>
<dbReference type="EMBL" id="BMAV01016491">
    <property type="protein sequence ID" value="GFY67290.1"/>
    <property type="molecule type" value="Genomic_DNA"/>
</dbReference>
<feature type="region of interest" description="Disordered" evidence="1">
    <location>
        <begin position="852"/>
        <end position="874"/>
    </location>
</feature>
<feature type="region of interest" description="Disordered" evidence="1">
    <location>
        <begin position="184"/>
        <end position="446"/>
    </location>
</feature>
<feature type="region of interest" description="Disordered" evidence="1">
    <location>
        <begin position="994"/>
        <end position="1023"/>
    </location>
</feature>
<dbReference type="Proteomes" id="UP000886998">
    <property type="component" value="Unassembled WGS sequence"/>
</dbReference>
<feature type="compositionally biased region" description="Basic and acidic residues" evidence="1">
    <location>
        <begin position="1502"/>
        <end position="1519"/>
    </location>
</feature>
<proteinExistence type="predicted"/>
<reference evidence="2" key="1">
    <citation type="submission" date="2020-08" db="EMBL/GenBank/DDBJ databases">
        <title>Multicomponent nature underlies the extraordinary mechanical properties of spider dragline silk.</title>
        <authorList>
            <person name="Kono N."/>
            <person name="Nakamura H."/>
            <person name="Mori M."/>
            <person name="Yoshida Y."/>
            <person name="Ohtoshi R."/>
            <person name="Malay A.D."/>
            <person name="Moran D.A.P."/>
            <person name="Tomita M."/>
            <person name="Numata K."/>
            <person name="Arakawa K."/>
        </authorList>
    </citation>
    <scope>NUCLEOTIDE SEQUENCE</scope>
</reference>
<accession>A0A8X6YAH1</accession>
<evidence type="ECO:0000313" key="3">
    <source>
        <dbReference type="Proteomes" id="UP000886998"/>
    </source>
</evidence>
<feature type="compositionally biased region" description="Acidic residues" evidence="1">
    <location>
        <begin position="1063"/>
        <end position="1080"/>
    </location>
</feature>
<feature type="compositionally biased region" description="Basic and acidic residues" evidence="1">
    <location>
        <begin position="1885"/>
        <end position="1903"/>
    </location>
</feature>
<feature type="compositionally biased region" description="Basic and acidic residues" evidence="1">
    <location>
        <begin position="1640"/>
        <end position="1668"/>
    </location>
</feature>